<dbReference type="Proteomes" id="UP001519887">
    <property type="component" value="Unassembled WGS sequence"/>
</dbReference>
<comment type="caution">
    <text evidence="2">The sequence shown here is derived from an EMBL/GenBank/DDBJ whole genome shotgun (WGS) entry which is preliminary data.</text>
</comment>
<evidence type="ECO:0000256" key="1">
    <source>
        <dbReference type="SAM" id="MobiDB-lite"/>
    </source>
</evidence>
<dbReference type="EMBL" id="JAHZIK010000310">
    <property type="protein sequence ID" value="MBW7455142.1"/>
    <property type="molecule type" value="Genomic_DNA"/>
</dbReference>
<proteinExistence type="predicted"/>
<protein>
    <submittedName>
        <fullName evidence="2">Uncharacterized protein</fullName>
    </submittedName>
</protein>
<keyword evidence="3" id="KW-1185">Reference proteome</keyword>
<sequence>MVHAFTIKPDMYNAFEDEAEQIEKCKEWGLLSEKATKSKVFFYKSNGMNLACSIIGYVDKMTAVIAFENDQQHCIHPAYLKEMQASNYGQKPSGAVEESPDPLIAELEVPQDEAGPVPDPLPVENILAEPEVKKAPKEKSKKEKAPKLQLPEEKIKMVATVQEFTTVPNHFSDTEDEVVIYEAVSFAESGEEVGMAWSSHSATLKKNDLKVGETITFEGKIVAKKLTKHPVPYKINNPAKIQKA</sequence>
<dbReference type="RefSeq" id="WP_210047120.1">
    <property type="nucleotide sequence ID" value="NZ_JBHLVU010000003.1"/>
</dbReference>
<evidence type="ECO:0000313" key="2">
    <source>
        <dbReference type="EMBL" id="MBW7455142.1"/>
    </source>
</evidence>
<organism evidence="2 3">
    <name type="scientific">Paenibacillus sepulcri</name>
    <dbReference type="NCBI Taxonomy" id="359917"/>
    <lineage>
        <taxon>Bacteria</taxon>
        <taxon>Bacillati</taxon>
        <taxon>Bacillota</taxon>
        <taxon>Bacilli</taxon>
        <taxon>Bacillales</taxon>
        <taxon>Paenibacillaceae</taxon>
        <taxon>Paenibacillus</taxon>
    </lineage>
</organism>
<name>A0ABS7C2M5_9BACL</name>
<gene>
    <name evidence="2" type="ORF">K0U00_13975</name>
</gene>
<feature type="compositionally biased region" description="Basic and acidic residues" evidence="1">
    <location>
        <begin position="130"/>
        <end position="148"/>
    </location>
</feature>
<reference evidence="2 3" key="1">
    <citation type="submission" date="2021-07" db="EMBL/GenBank/DDBJ databases">
        <title>Paenibacillus radiodurans sp. nov., isolated from the southeastern edge of Tengger Desert.</title>
        <authorList>
            <person name="Zhang G."/>
        </authorList>
    </citation>
    <scope>NUCLEOTIDE SEQUENCE [LARGE SCALE GENOMIC DNA]</scope>
    <source>
        <strain evidence="2 3">CCM 7311</strain>
    </source>
</reference>
<evidence type="ECO:0000313" key="3">
    <source>
        <dbReference type="Proteomes" id="UP001519887"/>
    </source>
</evidence>
<feature type="region of interest" description="Disordered" evidence="1">
    <location>
        <begin position="128"/>
        <end position="148"/>
    </location>
</feature>
<accession>A0ABS7C2M5</accession>